<keyword evidence="2" id="KW-1185">Reference proteome</keyword>
<reference evidence="1 2" key="1">
    <citation type="submission" date="2024-08" db="EMBL/GenBank/DDBJ databases">
        <title>Two novel Cytobacillus novel species.</title>
        <authorList>
            <person name="Liu G."/>
        </authorList>
    </citation>
    <scope>NUCLEOTIDE SEQUENCE [LARGE SCALE GENOMIC DNA]</scope>
    <source>
        <strain evidence="1 2">FJAT-54145</strain>
    </source>
</reference>
<evidence type="ECO:0000313" key="2">
    <source>
        <dbReference type="Proteomes" id="UP001601059"/>
    </source>
</evidence>
<dbReference type="EMBL" id="JBIACK010000004">
    <property type="protein sequence ID" value="MFE8700980.1"/>
    <property type="molecule type" value="Genomic_DNA"/>
</dbReference>
<protein>
    <submittedName>
        <fullName evidence="1">Uncharacterized protein</fullName>
    </submittedName>
</protein>
<organism evidence="1 2">
    <name type="scientific">Cytobacillus spartinae</name>
    <dbReference type="NCBI Taxonomy" id="3299023"/>
    <lineage>
        <taxon>Bacteria</taxon>
        <taxon>Bacillati</taxon>
        <taxon>Bacillota</taxon>
        <taxon>Bacilli</taxon>
        <taxon>Bacillales</taxon>
        <taxon>Bacillaceae</taxon>
        <taxon>Cytobacillus</taxon>
    </lineage>
</organism>
<proteinExistence type="predicted"/>
<dbReference type="Proteomes" id="UP001601059">
    <property type="component" value="Unassembled WGS sequence"/>
</dbReference>
<comment type="caution">
    <text evidence="1">The sequence shown here is derived from an EMBL/GenBank/DDBJ whole genome shotgun (WGS) entry which is preliminary data.</text>
</comment>
<dbReference type="RefSeq" id="WP_389360694.1">
    <property type="nucleotide sequence ID" value="NZ_JBIACK010000004.1"/>
</dbReference>
<accession>A0ABW6KDK5</accession>
<sequence length="170" mass="20131">MSIKVIPFYDHYPESRLNSVYFTERESLVLKEIYEKWGIGTYQIHNRIEVDPEGKSLKDPLGFTKNEELLFSEEDILYLKKMLEESDYQKKKKQKITLLNEFEGVIFETPRNIRIQQDSKLETAIGVFHHLNPDYVLYEIVEFMTQFRPMMKDSILGFRAGFPIGHPNAF</sequence>
<evidence type="ECO:0000313" key="1">
    <source>
        <dbReference type="EMBL" id="MFE8700980.1"/>
    </source>
</evidence>
<gene>
    <name evidence="1" type="ORF">ACFYKX_10160</name>
</gene>
<name>A0ABW6KDK5_9BACI</name>